<reference evidence="3" key="1">
    <citation type="journal article" date="2016" name="Genome Announc.">
        <title>Draft Genome Sequences of Five Rapidly Growing Mycobacterium Species, M. thermoresistibile, M. fortuitum subsp. acetamidolyticum, M. canariasense, M. brisbanense, and M. novocastrense.</title>
        <authorList>
            <person name="Katahira K."/>
            <person name="Ogura Y."/>
            <person name="Gotoh Y."/>
            <person name="Hayashi T."/>
        </authorList>
    </citation>
    <scope>NUCLEOTIDE SEQUENCE [LARGE SCALE GENOMIC DNA]</scope>
    <source>
        <strain evidence="3">JCM15654</strain>
    </source>
</reference>
<reference evidence="3" key="2">
    <citation type="submission" date="2016-02" db="EMBL/GenBank/DDBJ databases">
        <title>Draft genome sequence of five rapidly growing Mycobacterium species.</title>
        <authorList>
            <person name="Katahira K."/>
            <person name="Gotou Y."/>
            <person name="Iida K."/>
            <person name="Ogura Y."/>
            <person name="Hayashi T."/>
        </authorList>
    </citation>
    <scope>NUCLEOTIDE SEQUENCE [LARGE SCALE GENOMIC DNA]</scope>
    <source>
        <strain evidence="3">JCM15654</strain>
    </source>
</reference>
<dbReference type="AlphaFoldDB" id="A0A100VUS8"/>
<evidence type="ECO:0000313" key="3">
    <source>
        <dbReference type="Proteomes" id="UP000069620"/>
    </source>
</evidence>
<keyword evidence="2" id="KW-0223">Dioxygenase</keyword>
<dbReference type="Proteomes" id="UP000069620">
    <property type="component" value="Unassembled WGS sequence"/>
</dbReference>
<dbReference type="Pfam" id="PF00903">
    <property type="entry name" value="Glyoxalase"/>
    <property type="match status" value="1"/>
</dbReference>
<dbReference type="SUPFAM" id="SSF54593">
    <property type="entry name" value="Glyoxalase/Bleomycin resistance protein/Dihydroxybiphenyl dioxygenase"/>
    <property type="match status" value="1"/>
</dbReference>
<sequence>MRVNIASASVTAGARSRTRGPVSVGTSAIPISCTVAARIGAGVYWIYMAITFNHTIVAAKDREESATFLTDLFGLPSAKEFGHFLAVTLNHGVSLDYAQVGPDEDIRPQHYAFLVSEDEFDAIYGRIRERGLQHWADPRAARPGEINHNDGGRGVYFQDPSGHYLEIITRPYGG</sequence>
<keyword evidence="3" id="KW-1185">Reference proteome</keyword>
<feature type="domain" description="VOC" evidence="1">
    <location>
        <begin position="51"/>
        <end position="170"/>
    </location>
</feature>
<dbReference type="InterPro" id="IPR029068">
    <property type="entry name" value="Glyas_Bleomycin-R_OHBP_Dase"/>
</dbReference>
<dbReference type="Gene3D" id="3.10.180.10">
    <property type="entry name" value="2,3-Dihydroxybiphenyl 1,2-Dioxygenase, domain 1"/>
    <property type="match status" value="1"/>
</dbReference>
<dbReference type="InterPro" id="IPR037523">
    <property type="entry name" value="VOC_core"/>
</dbReference>
<protein>
    <submittedName>
        <fullName evidence="2">Glyoxalase/bleomycin resistance protein/dioxygenase</fullName>
    </submittedName>
</protein>
<dbReference type="GO" id="GO:0051213">
    <property type="term" value="F:dioxygenase activity"/>
    <property type="evidence" value="ECO:0007669"/>
    <property type="project" value="UniProtKB-KW"/>
</dbReference>
<proteinExistence type="predicted"/>
<keyword evidence="2" id="KW-0560">Oxidoreductase</keyword>
<evidence type="ECO:0000313" key="2">
    <source>
        <dbReference type="EMBL" id="GAS86264.1"/>
    </source>
</evidence>
<name>A0A100VUS8_9MYCO</name>
<organism evidence="2 3">
    <name type="scientific">Mycolicibacterium brisbanense</name>
    <dbReference type="NCBI Taxonomy" id="146020"/>
    <lineage>
        <taxon>Bacteria</taxon>
        <taxon>Bacillati</taxon>
        <taxon>Actinomycetota</taxon>
        <taxon>Actinomycetes</taxon>
        <taxon>Mycobacteriales</taxon>
        <taxon>Mycobacteriaceae</taxon>
        <taxon>Mycolicibacterium</taxon>
    </lineage>
</organism>
<accession>A0A100VUS8</accession>
<dbReference type="CDD" id="cd08351">
    <property type="entry name" value="ChaP_like"/>
    <property type="match status" value="1"/>
</dbReference>
<comment type="caution">
    <text evidence="2">The sequence shown here is derived from an EMBL/GenBank/DDBJ whole genome shotgun (WGS) entry which is preliminary data.</text>
</comment>
<evidence type="ECO:0000259" key="1">
    <source>
        <dbReference type="PROSITE" id="PS51819"/>
    </source>
</evidence>
<dbReference type="PROSITE" id="PS51819">
    <property type="entry name" value="VOC"/>
    <property type="match status" value="1"/>
</dbReference>
<dbReference type="InterPro" id="IPR004360">
    <property type="entry name" value="Glyas_Fos-R_dOase_dom"/>
</dbReference>
<dbReference type="EMBL" id="BCSX01000004">
    <property type="protein sequence ID" value="GAS86264.1"/>
    <property type="molecule type" value="Genomic_DNA"/>
</dbReference>
<gene>
    <name evidence="2" type="ORF">RMCB_0360</name>
</gene>